<evidence type="ECO:0000313" key="1">
    <source>
        <dbReference type="EMBL" id="KAF3968130.1"/>
    </source>
</evidence>
<dbReference type="Proteomes" id="UP000737018">
    <property type="component" value="Unassembled WGS sequence"/>
</dbReference>
<dbReference type="OrthoDB" id="1745619at2759"/>
<keyword evidence="2" id="KW-1185">Reference proteome</keyword>
<organism evidence="1 2">
    <name type="scientific">Castanea mollissima</name>
    <name type="common">Chinese chestnut</name>
    <dbReference type="NCBI Taxonomy" id="60419"/>
    <lineage>
        <taxon>Eukaryota</taxon>
        <taxon>Viridiplantae</taxon>
        <taxon>Streptophyta</taxon>
        <taxon>Embryophyta</taxon>
        <taxon>Tracheophyta</taxon>
        <taxon>Spermatophyta</taxon>
        <taxon>Magnoliopsida</taxon>
        <taxon>eudicotyledons</taxon>
        <taxon>Gunneridae</taxon>
        <taxon>Pentapetalae</taxon>
        <taxon>rosids</taxon>
        <taxon>fabids</taxon>
        <taxon>Fagales</taxon>
        <taxon>Fagaceae</taxon>
        <taxon>Castanea</taxon>
    </lineage>
</organism>
<sequence>MGREIVRQESPEILTKRSRLWHYEDALKVLTRSKGSDKIRELVVLKMKNGCIRLEKLFKQPWQGFLFKNLKSISLWNCSSITILPDLSLDLPSSCRLLNQFQELLMNRSIFDYDRSGFILPIIEIPKWFKLNHQSVGNSVSFRVGREFQKLFLFFAFRSVEVKYTETTWSVVSANGFSEYSGLFDTLSKHLYMYTVDISKRKWDESNPSEQNDVTVEIKYLNIDDSSDDRKKITWLGVHVDCICCGCGSSSVSDDIDHQSFSTSVAHAFDNNDSDFNLFPPSKKTRTS</sequence>
<evidence type="ECO:0000313" key="2">
    <source>
        <dbReference type="Proteomes" id="UP000737018"/>
    </source>
</evidence>
<accession>A0A8J4RD38</accession>
<dbReference type="AlphaFoldDB" id="A0A8J4RD38"/>
<comment type="caution">
    <text evidence="1">The sequence shown here is derived from an EMBL/GenBank/DDBJ whole genome shotgun (WGS) entry which is preliminary data.</text>
</comment>
<proteinExistence type="predicted"/>
<protein>
    <submittedName>
        <fullName evidence="1">Uncharacterized protein</fullName>
    </submittedName>
</protein>
<reference evidence="1" key="1">
    <citation type="submission" date="2020-03" db="EMBL/GenBank/DDBJ databases">
        <title>Castanea mollissima Vanexum genome sequencing.</title>
        <authorList>
            <person name="Staton M."/>
        </authorList>
    </citation>
    <scope>NUCLEOTIDE SEQUENCE</scope>
    <source>
        <tissue evidence="1">Leaf</tissue>
    </source>
</reference>
<name>A0A8J4RD38_9ROSI</name>
<dbReference type="EMBL" id="JRKL02000809">
    <property type="protein sequence ID" value="KAF3968130.1"/>
    <property type="molecule type" value="Genomic_DNA"/>
</dbReference>
<gene>
    <name evidence="1" type="ORF">CMV_007957</name>
</gene>